<protein>
    <submittedName>
        <fullName evidence="1">GM13225</fullName>
    </submittedName>
</protein>
<proteinExistence type="predicted"/>
<keyword evidence="2" id="KW-1185">Reference proteome</keyword>
<evidence type="ECO:0000313" key="1">
    <source>
        <dbReference type="EMBL" id="EDW53760.1"/>
    </source>
</evidence>
<organism evidence="2">
    <name type="scientific">Drosophila sechellia</name>
    <name type="common">Fruit fly</name>
    <dbReference type="NCBI Taxonomy" id="7238"/>
    <lineage>
        <taxon>Eukaryota</taxon>
        <taxon>Metazoa</taxon>
        <taxon>Ecdysozoa</taxon>
        <taxon>Arthropoda</taxon>
        <taxon>Hexapoda</taxon>
        <taxon>Insecta</taxon>
        <taxon>Pterygota</taxon>
        <taxon>Neoptera</taxon>
        <taxon>Endopterygota</taxon>
        <taxon>Diptera</taxon>
        <taxon>Brachycera</taxon>
        <taxon>Muscomorpha</taxon>
        <taxon>Ephydroidea</taxon>
        <taxon>Drosophilidae</taxon>
        <taxon>Drosophila</taxon>
        <taxon>Sophophora</taxon>
    </lineage>
</organism>
<name>B4ILB4_DROSE</name>
<evidence type="ECO:0000313" key="2">
    <source>
        <dbReference type="Proteomes" id="UP000001292"/>
    </source>
</evidence>
<dbReference type="HOGENOM" id="CLU_1827330_0_0_1"/>
<dbReference type="Proteomes" id="UP000001292">
    <property type="component" value="Unassembled WGS sequence"/>
</dbReference>
<accession>B4ILB4</accession>
<gene>
    <name evidence="1" type="primary">Dsec\GM13225</name>
    <name evidence="1" type="ORF">Dsec_GM13225</name>
</gene>
<dbReference type="EMBL" id="CH480868">
    <property type="protein sequence ID" value="EDW53760.1"/>
    <property type="molecule type" value="Genomic_DNA"/>
</dbReference>
<dbReference type="AlphaFoldDB" id="B4ILB4"/>
<reference evidence="1 2" key="1">
    <citation type="journal article" date="2007" name="Nature">
        <title>Evolution of genes and genomes on the Drosophila phylogeny.</title>
        <authorList>
            <consortium name="Drosophila 12 Genomes Consortium"/>
            <person name="Clark A.G."/>
            <person name="Eisen M.B."/>
            <person name="Smith D.R."/>
            <person name="Bergman C.M."/>
            <person name="Oliver B."/>
            <person name="Markow T.A."/>
            <person name="Kaufman T.C."/>
            <person name="Kellis M."/>
            <person name="Gelbart W."/>
            <person name="Iyer V.N."/>
            <person name="Pollard D.A."/>
            <person name="Sackton T.B."/>
            <person name="Larracuente A.M."/>
            <person name="Singh N.D."/>
            <person name="Abad J.P."/>
            <person name="Abt D.N."/>
            <person name="Adryan B."/>
            <person name="Aguade M."/>
            <person name="Akashi H."/>
            <person name="Anderson W.W."/>
            <person name="Aquadro C.F."/>
            <person name="Ardell D.H."/>
            <person name="Arguello R."/>
            <person name="Artieri C.G."/>
            <person name="Barbash D.A."/>
            <person name="Barker D."/>
            <person name="Barsanti P."/>
            <person name="Batterham P."/>
            <person name="Batzoglou S."/>
            <person name="Begun D."/>
            <person name="Bhutkar A."/>
            <person name="Blanco E."/>
            <person name="Bosak S.A."/>
            <person name="Bradley R.K."/>
            <person name="Brand A.D."/>
            <person name="Brent M.R."/>
            <person name="Brooks A.N."/>
            <person name="Brown R.H."/>
            <person name="Butlin R.K."/>
            <person name="Caggese C."/>
            <person name="Calvi B.R."/>
            <person name="Bernardo de Carvalho A."/>
            <person name="Caspi A."/>
            <person name="Castrezana S."/>
            <person name="Celniker S.E."/>
            <person name="Chang J.L."/>
            <person name="Chapple C."/>
            <person name="Chatterji S."/>
            <person name="Chinwalla A."/>
            <person name="Civetta A."/>
            <person name="Clifton S.W."/>
            <person name="Comeron J.M."/>
            <person name="Costello J.C."/>
            <person name="Coyne J.A."/>
            <person name="Daub J."/>
            <person name="David R.G."/>
            <person name="Delcher A.L."/>
            <person name="Delehaunty K."/>
            <person name="Do C.B."/>
            <person name="Ebling H."/>
            <person name="Edwards K."/>
            <person name="Eickbush T."/>
            <person name="Evans J.D."/>
            <person name="Filipski A."/>
            <person name="Findeiss S."/>
            <person name="Freyhult E."/>
            <person name="Fulton L."/>
            <person name="Fulton R."/>
            <person name="Garcia A.C."/>
            <person name="Gardiner A."/>
            <person name="Garfield D.A."/>
            <person name="Garvin B.E."/>
            <person name="Gibson G."/>
            <person name="Gilbert D."/>
            <person name="Gnerre S."/>
            <person name="Godfrey J."/>
            <person name="Good R."/>
            <person name="Gotea V."/>
            <person name="Gravely B."/>
            <person name="Greenberg A.J."/>
            <person name="Griffiths-Jones S."/>
            <person name="Gross S."/>
            <person name="Guigo R."/>
            <person name="Gustafson E.A."/>
            <person name="Haerty W."/>
            <person name="Hahn M.W."/>
            <person name="Halligan D.L."/>
            <person name="Halpern A.L."/>
            <person name="Halter G.M."/>
            <person name="Han M.V."/>
            <person name="Heger A."/>
            <person name="Hillier L."/>
            <person name="Hinrichs A.S."/>
            <person name="Holmes I."/>
            <person name="Hoskins R.A."/>
            <person name="Hubisz M.J."/>
            <person name="Hultmark D."/>
            <person name="Huntley M.A."/>
            <person name="Jaffe D.B."/>
            <person name="Jagadeeshan S."/>
            <person name="Jeck W.R."/>
            <person name="Johnson J."/>
            <person name="Jones C.D."/>
            <person name="Jordan W.C."/>
            <person name="Karpen G.H."/>
            <person name="Kataoka E."/>
            <person name="Keightley P.D."/>
            <person name="Kheradpour P."/>
            <person name="Kirkness E.F."/>
            <person name="Koerich L.B."/>
            <person name="Kristiansen K."/>
            <person name="Kudrna D."/>
            <person name="Kulathinal R.J."/>
            <person name="Kumar S."/>
            <person name="Kwok R."/>
            <person name="Lander E."/>
            <person name="Langley C.H."/>
            <person name="Lapoint R."/>
            <person name="Lazzaro B.P."/>
            <person name="Lee S.J."/>
            <person name="Levesque L."/>
            <person name="Li R."/>
            <person name="Lin C.F."/>
            <person name="Lin M.F."/>
            <person name="Lindblad-Toh K."/>
            <person name="Llopart A."/>
            <person name="Long M."/>
            <person name="Low L."/>
            <person name="Lozovsky E."/>
            <person name="Lu J."/>
            <person name="Luo M."/>
            <person name="Machado C.A."/>
            <person name="Makalowski W."/>
            <person name="Marzo M."/>
            <person name="Matsuda M."/>
            <person name="Matzkin L."/>
            <person name="McAllister B."/>
            <person name="McBride C.S."/>
            <person name="McKernan B."/>
            <person name="McKernan K."/>
            <person name="Mendez-Lago M."/>
            <person name="Minx P."/>
            <person name="Mollenhauer M.U."/>
            <person name="Montooth K."/>
            <person name="Mount S.M."/>
            <person name="Mu X."/>
            <person name="Myers E."/>
            <person name="Negre B."/>
            <person name="Newfeld S."/>
            <person name="Nielsen R."/>
            <person name="Noor M.A."/>
            <person name="O'Grady P."/>
            <person name="Pachter L."/>
            <person name="Papaceit M."/>
            <person name="Parisi M.J."/>
            <person name="Parisi M."/>
            <person name="Parts L."/>
            <person name="Pedersen J.S."/>
            <person name="Pesole G."/>
            <person name="Phillippy A.M."/>
            <person name="Ponting C.P."/>
            <person name="Pop M."/>
            <person name="Porcelli D."/>
            <person name="Powell J.R."/>
            <person name="Prohaska S."/>
            <person name="Pruitt K."/>
            <person name="Puig M."/>
            <person name="Quesneville H."/>
            <person name="Ram K.R."/>
            <person name="Rand D."/>
            <person name="Rasmussen M.D."/>
            <person name="Reed L.K."/>
            <person name="Reenan R."/>
            <person name="Reily A."/>
            <person name="Remington K.A."/>
            <person name="Rieger T.T."/>
            <person name="Ritchie M.G."/>
            <person name="Robin C."/>
            <person name="Rogers Y.H."/>
            <person name="Rohde C."/>
            <person name="Rozas J."/>
            <person name="Rubenfield M.J."/>
            <person name="Ruiz A."/>
            <person name="Russo S."/>
            <person name="Salzberg S.L."/>
            <person name="Sanchez-Gracia A."/>
            <person name="Saranga D.J."/>
            <person name="Sato H."/>
            <person name="Schaeffer S.W."/>
            <person name="Schatz M.C."/>
            <person name="Schlenke T."/>
            <person name="Schwartz R."/>
            <person name="Segarra C."/>
            <person name="Singh R.S."/>
            <person name="Sirot L."/>
            <person name="Sirota M."/>
            <person name="Sisneros N.B."/>
            <person name="Smith C.D."/>
            <person name="Smith T.F."/>
            <person name="Spieth J."/>
            <person name="Stage D.E."/>
            <person name="Stark A."/>
            <person name="Stephan W."/>
            <person name="Strausberg R.L."/>
            <person name="Strempel S."/>
            <person name="Sturgill D."/>
            <person name="Sutton G."/>
            <person name="Sutton G.G."/>
            <person name="Tao W."/>
            <person name="Teichmann S."/>
            <person name="Tobari Y.N."/>
            <person name="Tomimura Y."/>
            <person name="Tsolas J.M."/>
            <person name="Valente V.L."/>
            <person name="Venter E."/>
            <person name="Venter J.C."/>
            <person name="Vicario S."/>
            <person name="Vieira F.G."/>
            <person name="Vilella A.J."/>
            <person name="Villasante A."/>
            <person name="Walenz B."/>
            <person name="Wang J."/>
            <person name="Wasserman M."/>
            <person name="Watts T."/>
            <person name="Wilson D."/>
            <person name="Wilson R.K."/>
            <person name="Wing R.A."/>
            <person name="Wolfner M.F."/>
            <person name="Wong A."/>
            <person name="Wong G.K."/>
            <person name="Wu C.I."/>
            <person name="Wu G."/>
            <person name="Yamamoto D."/>
            <person name="Yang H.P."/>
            <person name="Yang S.P."/>
            <person name="Yorke J.A."/>
            <person name="Yoshida K."/>
            <person name="Zdobnov E."/>
            <person name="Zhang P."/>
            <person name="Zhang Y."/>
            <person name="Zimin A.V."/>
            <person name="Baldwin J."/>
            <person name="Abdouelleil A."/>
            <person name="Abdulkadir J."/>
            <person name="Abebe A."/>
            <person name="Abera B."/>
            <person name="Abreu J."/>
            <person name="Acer S.C."/>
            <person name="Aftuck L."/>
            <person name="Alexander A."/>
            <person name="An P."/>
            <person name="Anderson E."/>
            <person name="Anderson S."/>
            <person name="Arachi H."/>
            <person name="Azer M."/>
            <person name="Bachantsang P."/>
            <person name="Barry A."/>
            <person name="Bayul T."/>
            <person name="Berlin A."/>
            <person name="Bessette D."/>
            <person name="Bloom T."/>
            <person name="Blye J."/>
            <person name="Boguslavskiy L."/>
            <person name="Bonnet C."/>
            <person name="Boukhgalter B."/>
            <person name="Bourzgui I."/>
            <person name="Brown A."/>
            <person name="Cahill P."/>
            <person name="Channer S."/>
            <person name="Cheshatsang Y."/>
            <person name="Chuda L."/>
            <person name="Citroen M."/>
            <person name="Collymore A."/>
            <person name="Cooke P."/>
            <person name="Costello M."/>
            <person name="D'Aco K."/>
            <person name="Daza R."/>
            <person name="De Haan G."/>
            <person name="DeGray S."/>
            <person name="DeMaso C."/>
            <person name="Dhargay N."/>
            <person name="Dooley K."/>
            <person name="Dooley E."/>
            <person name="Doricent M."/>
            <person name="Dorje P."/>
            <person name="Dorjee K."/>
            <person name="Dupes A."/>
            <person name="Elong R."/>
            <person name="Falk J."/>
            <person name="Farina A."/>
            <person name="Faro S."/>
            <person name="Ferguson D."/>
            <person name="Fisher S."/>
            <person name="Foley C.D."/>
            <person name="Franke A."/>
            <person name="Friedrich D."/>
            <person name="Gadbois L."/>
            <person name="Gearin G."/>
            <person name="Gearin C.R."/>
            <person name="Giannoukos G."/>
            <person name="Goode T."/>
            <person name="Graham J."/>
            <person name="Grandbois E."/>
            <person name="Grewal S."/>
            <person name="Gyaltsen K."/>
            <person name="Hafez N."/>
            <person name="Hagos B."/>
            <person name="Hall J."/>
            <person name="Henson C."/>
            <person name="Hollinger A."/>
            <person name="Honan T."/>
            <person name="Huard M.D."/>
            <person name="Hughes L."/>
            <person name="Hurhula B."/>
            <person name="Husby M.E."/>
            <person name="Kamat A."/>
            <person name="Kanga B."/>
            <person name="Kashin S."/>
            <person name="Khazanovich D."/>
            <person name="Kisner P."/>
            <person name="Lance K."/>
            <person name="Lara M."/>
            <person name="Lee W."/>
            <person name="Lennon N."/>
            <person name="Letendre F."/>
            <person name="LeVine R."/>
            <person name="Lipovsky A."/>
            <person name="Liu X."/>
            <person name="Liu J."/>
            <person name="Liu S."/>
            <person name="Lokyitsang T."/>
            <person name="Lokyitsang Y."/>
            <person name="Lubonja R."/>
            <person name="Lui A."/>
            <person name="MacDonald P."/>
            <person name="Magnisalis V."/>
            <person name="Maru K."/>
            <person name="Matthews C."/>
            <person name="McCusker W."/>
            <person name="McDonough S."/>
            <person name="Mehta T."/>
            <person name="Meldrim J."/>
            <person name="Meneus L."/>
            <person name="Mihai O."/>
            <person name="Mihalev A."/>
            <person name="Mihova T."/>
            <person name="Mittelman R."/>
            <person name="Mlenga V."/>
            <person name="Montmayeur A."/>
            <person name="Mulrain L."/>
            <person name="Navidi A."/>
            <person name="Naylor J."/>
            <person name="Negash T."/>
            <person name="Nguyen T."/>
            <person name="Nguyen N."/>
            <person name="Nicol R."/>
            <person name="Norbu C."/>
            <person name="Norbu N."/>
            <person name="Novod N."/>
            <person name="O'Neill B."/>
            <person name="Osman S."/>
            <person name="Markiewicz E."/>
            <person name="Oyono O.L."/>
            <person name="Patti C."/>
            <person name="Phunkhang P."/>
            <person name="Pierre F."/>
            <person name="Priest M."/>
            <person name="Raghuraman S."/>
            <person name="Rege F."/>
            <person name="Reyes R."/>
            <person name="Rise C."/>
            <person name="Rogov P."/>
            <person name="Ross K."/>
            <person name="Ryan E."/>
            <person name="Settipalli S."/>
            <person name="Shea T."/>
            <person name="Sherpa N."/>
            <person name="Shi L."/>
            <person name="Shih D."/>
            <person name="Sparrow T."/>
            <person name="Spaulding J."/>
            <person name="Stalker J."/>
            <person name="Stange-Thomann N."/>
            <person name="Stavropoulos S."/>
            <person name="Stone C."/>
            <person name="Strader C."/>
            <person name="Tesfaye S."/>
            <person name="Thomson T."/>
            <person name="Thoulutsang Y."/>
            <person name="Thoulutsang D."/>
            <person name="Topham K."/>
            <person name="Topping I."/>
            <person name="Tsamla T."/>
            <person name="Vassiliev H."/>
            <person name="Vo A."/>
            <person name="Wangchuk T."/>
            <person name="Wangdi T."/>
            <person name="Weiand M."/>
            <person name="Wilkinson J."/>
            <person name="Wilson A."/>
            <person name="Yadav S."/>
            <person name="Young G."/>
            <person name="Yu Q."/>
            <person name="Zembek L."/>
            <person name="Zhong D."/>
            <person name="Zimmer A."/>
            <person name="Zwirko Z."/>
            <person name="Jaffe D.B."/>
            <person name="Alvarez P."/>
            <person name="Brockman W."/>
            <person name="Butler J."/>
            <person name="Chin C."/>
            <person name="Gnerre S."/>
            <person name="Grabherr M."/>
            <person name="Kleber M."/>
            <person name="Mauceli E."/>
            <person name="MacCallum I."/>
        </authorList>
    </citation>
    <scope>NUCLEOTIDE SEQUENCE [LARGE SCALE GENOMIC DNA]</scope>
    <source>
        <strain evidence="2">Rob3c / Tucson 14021-0248.25</strain>
    </source>
</reference>
<sequence>MPATLECLHRWRLHVNLSGGGGGWWSWWLPMLLVARMVLVVPAGAADSSISWPLAFSRFRFYAAQWISVALNDISGTDTGHGPFSVTIATPCQRPHPPAAQPMLLGTFINASHSKSPVAETRRLGSPSIFAEKCNSARFAF</sequence>